<keyword evidence="4" id="KW-1185">Reference proteome</keyword>
<dbReference type="SUPFAM" id="SSF55961">
    <property type="entry name" value="Bet v1-like"/>
    <property type="match status" value="1"/>
</dbReference>
<evidence type="ECO:0000256" key="1">
    <source>
        <dbReference type="ARBA" id="ARBA00006817"/>
    </source>
</evidence>
<dbReference type="Pfam" id="PF08327">
    <property type="entry name" value="AHSA1"/>
    <property type="match status" value="1"/>
</dbReference>
<sequence length="165" mass="19184">MEMDEWSSFTKRVTINAGIETILKAWCTQKGLESWFLRTALFRDSENELRNPDQFIAENDNYEWKWFGYPDYVQEGRVMSSKEENSLSFSFTENCLVTVKIMKENGENLVELTQKNIPFDINPKTNLYVACGEGWTFYLANLKSVLEGGIDLRNRNDLIQNVINA</sequence>
<dbReference type="EMBL" id="FOXH01000001">
    <property type="protein sequence ID" value="SFP08172.1"/>
    <property type="molecule type" value="Genomic_DNA"/>
</dbReference>
<protein>
    <submittedName>
        <fullName evidence="3">Uncharacterized conserved protein YndB, AHSA1/START domain</fullName>
    </submittedName>
</protein>
<dbReference type="InterPro" id="IPR013538">
    <property type="entry name" value="ASHA1/2-like_C"/>
</dbReference>
<dbReference type="InterPro" id="IPR023393">
    <property type="entry name" value="START-like_dom_sf"/>
</dbReference>
<evidence type="ECO:0000313" key="4">
    <source>
        <dbReference type="Proteomes" id="UP000199306"/>
    </source>
</evidence>
<dbReference type="CDD" id="cd07814">
    <property type="entry name" value="SRPBCC_CalC_Aha1-like"/>
    <property type="match status" value="1"/>
</dbReference>
<dbReference type="RefSeq" id="WP_092010967.1">
    <property type="nucleotide sequence ID" value="NZ_FOXH01000001.1"/>
</dbReference>
<name>A0A1I5MF10_9BACT</name>
<dbReference type="AlphaFoldDB" id="A0A1I5MF10"/>
<evidence type="ECO:0000313" key="3">
    <source>
        <dbReference type="EMBL" id="SFP08172.1"/>
    </source>
</evidence>
<dbReference type="Proteomes" id="UP000199306">
    <property type="component" value="Unassembled WGS sequence"/>
</dbReference>
<comment type="similarity">
    <text evidence="1">Belongs to the AHA1 family.</text>
</comment>
<feature type="domain" description="Activator of Hsp90 ATPase homologue 1/2-like C-terminal" evidence="2">
    <location>
        <begin position="17"/>
        <end position="147"/>
    </location>
</feature>
<dbReference type="OrthoDB" id="9800631at2"/>
<proteinExistence type="inferred from homology"/>
<gene>
    <name evidence="3" type="ORF">SAMN04515674_101276</name>
</gene>
<evidence type="ECO:0000259" key="2">
    <source>
        <dbReference type="Pfam" id="PF08327"/>
    </source>
</evidence>
<reference evidence="3 4" key="1">
    <citation type="submission" date="2016-10" db="EMBL/GenBank/DDBJ databases">
        <authorList>
            <person name="de Groot N.N."/>
        </authorList>
    </citation>
    <scope>NUCLEOTIDE SEQUENCE [LARGE SCALE GENOMIC DNA]</scope>
    <source>
        <strain evidence="4">E92,LMG 26720,CCM 7988</strain>
    </source>
</reference>
<organism evidence="3 4">
    <name type="scientific">Pseudarcicella hirudinis</name>
    <dbReference type="NCBI Taxonomy" id="1079859"/>
    <lineage>
        <taxon>Bacteria</taxon>
        <taxon>Pseudomonadati</taxon>
        <taxon>Bacteroidota</taxon>
        <taxon>Cytophagia</taxon>
        <taxon>Cytophagales</taxon>
        <taxon>Flectobacillaceae</taxon>
        <taxon>Pseudarcicella</taxon>
    </lineage>
</organism>
<dbReference type="Gene3D" id="3.30.530.20">
    <property type="match status" value="1"/>
</dbReference>
<accession>A0A1I5MF10</accession>